<dbReference type="Gramene" id="KOM27075">
    <property type="protein sequence ID" value="KOM27075"/>
    <property type="gene ID" value="LR48_Vigan393s001900"/>
</dbReference>
<keyword evidence="1" id="KW-0472">Membrane</keyword>
<protein>
    <submittedName>
        <fullName evidence="2">Uncharacterized protein</fullName>
    </submittedName>
</protein>
<feature type="transmembrane region" description="Helical" evidence="1">
    <location>
        <begin position="50"/>
        <end position="72"/>
    </location>
</feature>
<sequence>MKKVGGGWWRMKKLHDVAQRREENSRFGFVMLVSERLEQRRNHLIRVSRCLMMECLFDIVLGFVLALVLVSARSYTSIYVSINAQYNTSIYDSVSAWYYWVVWCDIRALTRAGSDVGARGMVQGAQIRSDSWQASSGRGTWTNRTYTGMREIWRLSCDIRALTRAGSDAGARGMVQGAQIRSGSWQASSGRGTWTNRTYTGMRGI</sequence>
<reference evidence="3" key="1">
    <citation type="journal article" date="2015" name="Proc. Natl. Acad. Sci. U.S.A.">
        <title>Genome sequencing of adzuki bean (Vigna angularis) provides insight into high starch and low fat accumulation and domestication.</title>
        <authorList>
            <person name="Yang K."/>
            <person name="Tian Z."/>
            <person name="Chen C."/>
            <person name="Luo L."/>
            <person name="Zhao B."/>
            <person name="Wang Z."/>
            <person name="Yu L."/>
            <person name="Li Y."/>
            <person name="Sun Y."/>
            <person name="Li W."/>
            <person name="Chen Y."/>
            <person name="Li Y."/>
            <person name="Zhang Y."/>
            <person name="Ai D."/>
            <person name="Zhao J."/>
            <person name="Shang C."/>
            <person name="Ma Y."/>
            <person name="Wu B."/>
            <person name="Wang M."/>
            <person name="Gao L."/>
            <person name="Sun D."/>
            <person name="Zhang P."/>
            <person name="Guo F."/>
            <person name="Wang W."/>
            <person name="Li Y."/>
            <person name="Wang J."/>
            <person name="Varshney R.K."/>
            <person name="Wang J."/>
            <person name="Ling H.Q."/>
            <person name="Wan P."/>
        </authorList>
    </citation>
    <scope>NUCLEOTIDE SEQUENCE</scope>
    <source>
        <strain evidence="3">cv. Jingnong 6</strain>
    </source>
</reference>
<organism evidence="2 3">
    <name type="scientific">Phaseolus angularis</name>
    <name type="common">Azuki bean</name>
    <name type="synonym">Vigna angularis</name>
    <dbReference type="NCBI Taxonomy" id="3914"/>
    <lineage>
        <taxon>Eukaryota</taxon>
        <taxon>Viridiplantae</taxon>
        <taxon>Streptophyta</taxon>
        <taxon>Embryophyta</taxon>
        <taxon>Tracheophyta</taxon>
        <taxon>Spermatophyta</taxon>
        <taxon>Magnoliopsida</taxon>
        <taxon>eudicotyledons</taxon>
        <taxon>Gunneridae</taxon>
        <taxon>Pentapetalae</taxon>
        <taxon>rosids</taxon>
        <taxon>fabids</taxon>
        <taxon>Fabales</taxon>
        <taxon>Fabaceae</taxon>
        <taxon>Papilionoideae</taxon>
        <taxon>50 kb inversion clade</taxon>
        <taxon>NPAAA clade</taxon>
        <taxon>indigoferoid/millettioid clade</taxon>
        <taxon>Phaseoleae</taxon>
        <taxon>Vigna</taxon>
    </lineage>
</organism>
<accession>A0A0L9T8Y9</accession>
<name>A0A0L9T8Y9_PHAAN</name>
<evidence type="ECO:0000256" key="1">
    <source>
        <dbReference type="SAM" id="Phobius"/>
    </source>
</evidence>
<keyword evidence="1" id="KW-0812">Transmembrane</keyword>
<dbReference type="AlphaFoldDB" id="A0A0L9T8Y9"/>
<evidence type="ECO:0000313" key="3">
    <source>
        <dbReference type="Proteomes" id="UP000053144"/>
    </source>
</evidence>
<evidence type="ECO:0000313" key="2">
    <source>
        <dbReference type="EMBL" id="KOM27075.1"/>
    </source>
</evidence>
<gene>
    <name evidence="2" type="ORF">LR48_Vigan393s001900</name>
</gene>
<keyword evidence="1" id="KW-1133">Transmembrane helix</keyword>
<dbReference type="Proteomes" id="UP000053144">
    <property type="component" value="Unassembled WGS sequence"/>
</dbReference>
<proteinExistence type="predicted"/>
<dbReference type="EMBL" id="KQ258367">
    <property type="protein sequence ID" value="KOM27075.1"/>
    <property type="molecule type" value="Genomic_DNA"/>
</dbReference>